<name>A0A918XB87_9ACTN</name>
<evidence type="ECO:0000259" key="2">
    <source>
        <dbReference type="Pfam" id="PF00501"/>
    </source>
</evidence>
<evidence type="ECO:0000313" key="4">
    <source>
        <dbReference type="Proteomes" id="UP000654947"/>
    </source>
</evidence>
<dbReference type="PANTHER" id="PTHR43767">
    <property type="entry name" value="LONG-CHAIN-FATTY-ACID--COA LIGASE"/>
    <property type="match status" value="1"/>
</dbReference>
<dbReference type="InterPro" id="IPR020845">
    <property type="entry name" value="AMP-binding_CS"/>
</dbReference>
<dbReference type="AlphaFoldDB" id="A0A918XB87"/>
<protein>
    <submittedName>
        <fullName evidence="3">Peptide synthase</fullName>
    </submittedName>
</protein>
<evidence type="ECO:0000313" key="3">
    <source>
        <dbReference type="EMBL" id="GHD21344.1"/>
    </source>
</evidence>
<dbReference type="EMBL" id="BMXL01000005">
    <property type="protein sequence ID" value="GHD21344.1"/>
    <property type="molecule type" value="Genomic_DNA"/>
</dbReference>
<evidence type="ECO:0000256" key="1">
    <source>
        <dbReference type="SAM" id="MobiDB-lite"/>
    </source>
</evidence>
<dbReference type="RefSeq" id="WP_193517610.1">
    <property type="nucleotide sequence ID" value="NZ_BMXL01000005.1"/>
</dbReference>
<proteinExistence type="predicted"/>
<organism evidence="3 4">
    <name type="scientific">Nocardiopsis kunsanensis</name>
    <dbReference type="NCBI Taxonomy" id="141693"/>
    <lineage>
        <taxon>Bacteria</taxon>
        <taxon>Bacillati</taxon>
        <taxon>Actinomycetota</taxon>
        <taxon>Actinomycetes</taxon>
        <taxon>Streptosporangiales</taxon>
        <taxon>Nocardiopsidaceae</taxon>
        <taxon>Nocardiopsis</taxon>
    </lineage>
</organism>
<accession>A0A918XB87</accession>
<dbReference type="NCBIfam" id="NF006754">
    <property type="entry name" value="PRK09274.1"/>
    <property type="match status" value="1"/>
</dbReference>
<feature type="region of interest" description="Disordered" evidence="1">
    <location>
        <begin position="1"/>
        <end position="21"/>
    </location>
</feature>
<gene>
    <name evidence="3" type="ORF">GCM10007147_14620</name>
</gene>
<dbReference type="SUPFAM" id="SSF56801">
    <property type="entry name" value="Acetyl-CoA synthetase-like"/>
    <property type="match status" value="1"/>
</dbReference>
<dbReference type="InterPro" id="IPR000873">
    <property type="entry name" value="AMP-dep_synth/lig_dom"/>
</dbReference>
<dbReference type="InterPro" id="IPR045851">
    <property type="entry name" value="AMP-bd_C_sf"/>
</dbReference>
<dbReference type="Gene3D" id="3.40.50.12780">
    <property type="entry name" value="N-terminal domain of ligase-like"/>
    <property type="match status" value="1"/>
</dbReference>
<keyword evidence="4" id="KW-1185">Reference proteome</keyword>
<dbReference type="InterPro" id="IPR050237">
    <property type="entry name" value="ATP-dep_AMP-bd_enzyme"/>
</dbReference>
<sequence length="576" mass="62151">MTGRAPLEHPHTGAATHGDIPVTPDRVRVADLVLEVARAHPDRVALVRTTKRRDGSLVHHERTYGELSDRAERLAAGLRANGIREGTLCSFMVPPSFDALVLGTALFRIGATLVGIEPFSHGLRRVTRCLDRVGPEVFFGTPSAHLAKRLFGWGRRTVRQQYVVDGTFPGLETLDDLMVDTAPAEPTQADVDPGDPAVIAFTTGSTGMPKPTVLRQRNFAAMIELVGDQWSLGNGDDVVDMPTFPMFWIIALSAGGQVVVPPMDFTMKGPGDADPAALLRTIEEHGVRSMFASPALLRNLSEHARQGSIKIPSVRRVVAGGAEVQGPLFAAVRDMLGSEGELYSNYGATEALPLCEIDGTTVLEETWERTERGEGLCVGRGLPGVELRIVPATEKPIAGIDDVEALPTGEIGEVIARSPHISEDYFDAPGPTAANKIAAPDGSVWHRLGDVGSLDEQGRLWLGGRRSHQVVTPGKIYRPLQVEPVVATHKAVRRAALVAVPCMGSTVPVVCIERSGEDDRDTGVITAELRNMMGRHEATRGLTAFVEMRRLPVDRRHNAKIDRPALGAALARRRKG</sequence>
<dbReference type="Gene3D" id="3.30.300.30">
    <property type="match status" value="1"/>
</dbReference>
<dbReference type="PROSITE" id="PS00455">
    <property type="entry name" value="AMP_BINDING"/>
    <property type="match status" value="1"/>
</dbReference>
<dbReference type="InterPro" id="IPR042099">
    <property type="entry name" value="ANL_N_sf"/>
</dbReference>
<feature type="domain" description="AMP-dependent synthetase/ligase" evidence="2">
    <location>
        <begin position="35"/>
        <end position="426"/>
    </location>
</feature>
<reference evidence="3 4" key="1">
    <citation type="journal article" date="2014" name="Int. J. Syst. Evol. Microbiol.">
        <title>Complete genome sequence of Corynebacterium casei LMG S-19264T (=DSM 44701T), isolated from a smear-ripened cheese.</title>
        <authorList>
            <consortium name="US DOE Joint Genome Institute (JGI-PGF)"/>
            <person name="Walter F."/>
            <person name="Albersmeier A."/>
            <person name="Kalinowski J."/>
            <person name="Ruckert C."/>
        </authorList>
    </citation>
    <scope>NUCLEOTIDE SEQUENCE [LARGE SCALE GENOMIC DNA]</scope>
    <source>
        <strain evidence="3 4">KCTC 19473</strain>
    </source>
</reference>
<comment type="caution">
    <text evidence="3">The sequence shown here is derived from an EMBL/GenBank/DDBJ whole genome shotgun (WGS) entry which is preliminary data.</text>
</comment>
<feature type="compositionally biased region" description="Basic and acidic residues" evidence="1">
    <location>
        <begin position="1"/>
        <end position="11"/>
    </location>
</feature>
<dbReference type="GO" id="GO:0016878">
    <property type="term" value="F:acid-thiol ligase activity"/>
    <property type="evidence" value="ECO:0007669"/>
    <property type="project" value="UniProtKB-ARBA"/>
</dbReference>
<dbReference type="Proteomes" id="UP000654947">
    <property type="component" value="Unassembled WGS sequence"/>
</dbReference>
<dbReference type="PANTHER" id="PTHR43767:SF1">
    <property type="entry name" value="NONRIBOSOMAL PEPTIDE SYNTHASE PES1 (EUROFUNG)-RELATED"/>
    <property type="match status" value="1"/>
</dbReference>
<dbReference type="Pfam" id="PF00501">
    <property type="entry name" value="AMP-binding"/>
    <property type="match status" value="1"/>
</dbReference>